<dbReference type="InterPro" id="IPR009057">
    <property type="entry name" value="Homeodomain-like_sf"/>
</dbReference>
<reference evidence="7 8" key="2">
    <citation type="journal article" date="2010" name="Stand. Genomic Sci.">
        <title>Complete genome sequence of Gordonia bronchialis type strain (3410).</title>
        <authorList>
            <person name="Ivanova N."/>
            <person name="Sikorski J."/>
            <person name="Jando M."/>
            <person name="Lapidus A."/>
            <person name="Nolan M."/>
            <person name="Lucas S."/>
            <person name="Del Rio T.G."/>
            <person name="Tice H."/>
            <person name="Copeland A."/>
            <person name="Cheng J.F."/>
            <person name="Chen F."/>
            <person name="Bruce D."/>
            <person name="Goodwin L."/>
            <person name="Pitluck S."/>
            <person name="Mavromatis K."/>
            <person name="Ovchinnikova G."/>
            <person name="Pati A."/>
            <person name="Chen A."/>
            <person name="Palaniappan K."/>
            <person name="Land M."/>
            <person name="Hauser L."/>
            <person name="Chang Y.J."/>
            <person name="Jeffries C.D."/>
            <person name="Chain P."/>
            <person name="Saunders E."/>
            <person name="Han C."/>
            <person name="Detter J.C."/>
            <person name="Brettin T."/>
            <person name="Rohde M."/>
            <person name="Goker M."/>
            <person name="Bristow J."/>
            <person name="Eisen J.A."/>
            <person name="Markowitz V."/>
            <person name="Hugenholtz P."/>
            <person name="Klenk H.P."/>
            <person name="Kyrpides N.C."/>
        </authorList>
    </citation>
    <scope>NUCLEOTIDE SEQUENCE [LARGE SCALE GENOMIC DNA]</scope>
    <source>
        <strain evidence="8">ATCC 25592 / DSM 43247 / BCRC 13721 / JCM 3198 / KCTC 3076 / NBRC 16047 / NCTC 10667</strain>
    </source>
</reference>
<dbReference type="KEGG" id="gbr:Gbro_0460"/>
<feature type="compositionally biased region" description="Basic and acidic residues" evidence="5">
    <location>
        <begin position="162"/>
        <end position="171"/>
    </location>
</feature>
<protein>
    <submittedName>
        <fullName evidence="7">Regulatory protein TetR</fullName>
    </submittedName>
</protein>
<dbReference type="HOGENOM" id="CLU_069543_0_0_11"/>
<dbReference type="InterPro" id="IPR036271">
    <property type="entry name" value="Tet_transcr_reg_TetR-rel_C_sf"/>
</dbReference>
<evidence type="ECO:0000256" key="1">
    <source>
        <dbReference type="ARBA" id="ARBA00023015"/>
    </source>
</evidence>
<feature type="domain" description="HTH tetR-type" evidence="6">
    <location>
        <begin position="8"/>
        <end position="68"/>
    </location>
</feature>
<dbReference type="PANTHER" id="PTHR30055:SF151">
    <property type="entry name" value="TRANSCRIPTIONAL REGULATORY PROTEIN"/>
    <property type="match status" value="1"/>
</dbReference>
<evidence type="ECO:0000259" key="6">
    <source>
        <dbReference type="PROSITE" id="PS50977"/>
    </source>
</evidence>
<reference evidence="8" key="1">
    <citation type="submission" date="2009-10" db="EMBL/GenBank/DDBJ databases">
        <title>The complete chromosome of Gordonia bronchialis DSM 43247.</title>
        <authorList>
            <consortium name="US DOE Joint Genome Institute (JGI-PGF)"/>
            <person name="Lucas S."/>
            <person name="Copeland A."/>
            <person name="Lapidus A."/>
            <person name="Glavina del Rio T."/>
            <person name="Dalin E."/>
            <person name="Tice H."/>
            <person name="Bruce D."/>
            <person name="Goodwin L."/>
            <person name="Pitluck S."/>
            <person name="Kyrpides N."/>
            <person name="Mavromatis K."/>
            <person name="Ivanova N."/>
            <person name="Ovchinnikova G."/>
            <person name="Saunders E."/>
            <person name="Brettin T."/>
            <person name="Detter J.C."/>
            <person name="Han C."/>
            <person name="Larimer F."/>
            <person name="Land M."/>
            <person name="Hauser L."/>
            <person name="Markowitz V."/>
            <person name="Cheng J.-F."/>
            <person name="Hugenholtz P."/>
            <person name="Woyke T."/>
            <person name="Wu D."/>
            <person name="Jando M."/>
            <person name="Schneider S."/>
            <person name="Goeker M."/>
            <person name="Klenk H.-P."/>
            <person name="Eisen J.A."/>
        </authorList>
    </citation>
    <scope>NUCLEOTIDE SEQUENCE [LARGE SCALE GENOMIC DNA]</scope>
    <source>
        <strain evidence="8">ATCC 25592 / DSM 43247 / BCRC 13721 / JCM 3198 / KCTC 3076 / NBRC 16047 / NCTC 10667</strain>
    </source>
</reference>
<dbReference type="SUPFAM" id="SSF46689">
    <property type="entry name" value="Homeodomain-like"/>
    <property type="match status" value="1"/>
</dbReference>
<dbReference type="Pfam" id="PF00440">
    <property type="entry name" value="TetR_N"/>
    <property type="match status" value="1"/>
</dbReference>
<organism evidence="7 8">
    <name type="scientific">Gordonia bronchialis (strain ATCC 25592 / DSM 43247 / BCRC 13721 / JCM 3198 / KCTC 3076 / NBRC 16047 / NCTC 10667)</name>
    <name type="common">Rhodococcus bronchialis</name>
    <dbReference type="NCBI Taxonomy" id="526226"/>
    <lineage>
        <taxon>Bacteria</taxon>
        <taxon>Bacillati</taxon>
        <taxon>Actinomycetota</taxon>
        <taxon>Actinomycetes</taxon>
        <taxon>Mycobacteriales</taxon>
        <taxon>Gordoniaceae</taxon>
        <taxon>Gordonia</taxon>
    </lineage>
</organism>
<dbReference type="Gene3D" id="1.10.10.60">
    <property type="entry name" value="Homeodomain-like"/>
    <property type="match status" value="1"/>
</dbReference>
<dbReference type="InterPro" id="IPR050109">
    <property type="entry name" value="HTH-type_TetR-like_transc_reg"/>
</dbReference>
<evidence type="ECO:0000313" key="7">
    <source>
        <dbReference type="EMBL" id="ACY19793.1"/>
    </source>
</evidence>
<dbReference type="GO" id="GO:0045892">
    <property type="term" value="P:negative regulation of DNA-templated transcription"/>
    <property type="evidence" value="ECO:0007669"/>
    <property type="project" value="InterPro"/>
</dbReference>
<gene>
    <name evidence="7" type="ordered locus">Gbro_0460</name>
</gene>
<dbReference type="PANTHER" id="PTHR30055">
    <property type="entry name" value="HTH-TYPE TRANSCRIPTIONAL REGULATOR RUTR"/>
    <property type="match status" value="1"/>
</dbReference>
<dbReference type="OrthoDB" id="3614211at2"/>
<evidence type="ECO:0000256" key="2">
    <source>
        <dbReference type="ARBA" id="ARBA00023125"/>
    </source>
</evidence>
<dbReference type="AlphaFoldDB" id="D0LDH3"/>
<dbReference type="GO" id="GO:0003700">
    <property type="term" value="F:DNA-binding transcription factor activity"/>
    <property type="evidence" value="ECO:0007669"/>
    <property type="project" value="TreeGrafter"/>
</dbReference>
<dbReference type="RefSeq" id="WP_012832382.1">
    <property type="nucleotide sequence ID" value="NC_013441.1"/>
</dbReference>
<dbReference type="EMBL" id="CP001802">
    <property type="protein sequence ID" value="ACY19793.1"/>
    <property type="molecule type" value="Genomic_DNA"/>
</dbReference>
<accession>D0LDH3</accession>
<dbReference type="InterPro" id="IPR004111">
    <property type="entry name" value="Repressor_TetR_C"/>
</dbReference>
<dbReference type="Gene3D" id="1.10.357.10">
    <property type="entry name" value="Tetracycline Repressor, domain 2"/>
    <property type="match status" value="1"/>
</dbReference>
<dbReference type="InterPro" id="IPR001647">
    <property type="entry name" value="HTH_TetR"/>
</dbReference>
<dbReference type="STRING" id="526226.Gbro_0460"/>
<keyword evidence="1" id="KW-0805">Transcription regulation</keyword>
<dbReference type="Pfam" id="PF02909">
    <property type="entry name" value="TetR_C_1"/>
    <property type="match status" value="1"/>
</dbReference>
<keyword evidence="3" id="KW-0804">Transcription</keyword>
<dbReference type="Proteomes" id="UP000001219">
    <property type="component" value="Chromosome"/>
</dbReference>
<dbReference type="eggNOG" id="COG1309">
    <property type="taxonomic scope" value="Bacteria"/>
</dbReference>
<evidence type="ECO:0000313" key="8">
    <source>
        <dbReference type="Proteomes" id="UP000001219"/>
    </source>
</evidence>
<feature type="DNA-binding region" description="H-T-H motif" evidence="4">
    <location>
        <begin position="31"/>
        <end position="50"/>
    </location>
</feature>
<proteinExistence type="predicted"/>
<evidence type="ECO:0000256" key="5">
    <source>
        <dbReference type="SAM" id="MobiDB-lite"/>
    </source>
</evidence>
<evidence type="ECO:0000256" key="3">
    <source>
        <dbReference type="ARBA" id="ARBA00023163"/>
    </source>
</evidence>
<name>D0LDH3_GORB4</name>
<dbReference type="PROSITE" id="PS50977">
    <property type="entry name" value="HTH_TETR_2"/>
    <property type="match status" value="1"/>
</dbReference>
<keyword evidence="2 4" id="KW-0238">DNA-binding</keyword>
<feature type="region of interest" description="Disordered" evidence="5">
    <location>
        <begin position="162"/>
        <end position="181"/>
    </location>
</feature>
<sequence>MTGSDGTRLTLETIVDAAIVVADRDGIGGLSMRRIADQLGVGAMSLYRHVEDKESLLQEMAEEVGRRFPYPVGDESTRWRERVRTIVDIDWDLYRRHPWVVLAYSSPRHSFGEESLRCLDWFAAGFLDLGVDMVEATEMALTVWSYVHGVALVAVSDDLLRPDRPSDRPDGMARLTGGQPDSALPHLTRLADCPDAARLLDTRRRLDVGIDYLCAGFEVSAPGSEKS</sequence>
<dbReference type="SUPFAM" id="SSF48498">
    <property type="entry name" value="Tetracyclin repressor-like, C-terminal domain"/>
    <property type="match status" value="1"/>
</dbReference>
<dbReference type="GO" id="GO:0000976">
    <property type="term" value="F:transcription cis-regulatory region binding"/>
    <property type="evidence" value="ECO:0007669"/>
    <property type="project" value="TreeGrafter"/>
</dbReference>
<keyword evidence="8" id="KW-1185">Reference proteome</keyword>
<evidence type="ECO:0000256" key="4">
    <source>
        <dbReference type="PROSITE-ProRule" id="PRU00335"/>
    </source>
</evidence>